<evidence type="ECO:0008006" key="4">
    <source>
        <dbReference type="Google" id="ProtNLM"/>
    </source>
</evidence>
<evidence type="ECO:0000256" key="1">
    <source>
        <dbReference type="SAM" id="Phobius"/>
    </source>
</evidence>
<dbReference type="AlphaFoldDB" id="A0AA96V4K5"/>
<dbReference type="EMBL" id="CP131060">
    <property type="protein sequence ID" value="WNY25825.1"/>
    <property type="molecule type" value="Genomic_DNA"/>
</dbReference>
<sequence length="331" mass="34696">MRSIKKISSLFIVLFILFALSGAAFAAPGSDQGDVRVNCNVNGAIVQLLASNGSVLYTATIQNGYAVIPVYTTGTPVTEAVISADGYQTAVVSVNSPASGQTTTVSVSLAPTDSGDDYNGENIAFIEVDCNVNGALVQLVNANGMIVYTGSIQNGYAWFPIYIPATPITEIRASASGYYNTSVPVYTYPMDQGQVVTVNITLSPVSQPSSTSTYIVNCNVDGAKVTLINTNGQVAYTGYVTGGSVTINTDSNGPTIAEIMVEAGGYQTETIAITNSNRPAPGTSDTFNVDLETDSMSSMTWIWVALGIVVIVIAAAGVYYFYTTSKKSENK</sequence>
<dbReference type="RefSeq" id="WP_338102171.1">
    <property type="nucleotide sequence ID" value="NZ_CP131060.1"/>
</dbReference>
<organism evidence="2 3">
    <name type="scientific">Methanolapillus millepedarum</name>
    <dbReference type="NCBI Taxonomy" id="3028296"/>
    <lineage>
        <taxon>Archaea</taxon>
        <taxon>Methanobacteriati</taxon>
        <taxon>Methanobacteriota</taxon>
        <taxon>Stenosarchaea group</taxon>
        <taxon>Methanomicrobia</taxon>
        <taxon>Methanosarcinales</taxon>
        <taxon>Methanosarcinaceae</taxon>
        <taxon>Methanolapillus</taxon>
    </lineage>
</organism>
<accession>A0AA96V4K5</accession>
<name>A0AA96V4K5_9EURY</name>
<dbReference type="Proteomes" id="UP001303587">
    <property type="component" value="Chromosome"/>
</dbReference>
<evidence type="ECO:0000313" key="2">
    <source>
        <dbReference type="EMBL" id="WNY25825.1"/>
    </source>
</evidence>
<evidence type="ECO:0000313" key="3">
    <source>
        <dbReference type="Proteomes" id="UP001303587"/>
    </source>
</evidence>
<protein>
    <recommendedName>
        <fullName evidence="4">PEGA domain-containing protein</fullName>
    </recommendedName>
</protein>
<keyword evidence="1" id="KW-0472">Membrane</keyword>
<reference evidence="2 3" key="1">
    <citation type="submission" date="2023-07" db="EMBL/GenBank/DDBJ databases">
        <title>Closed genoem sequence of Methanosarcinaceae archaeon Ac7.</title>
        <authorList>
            <person name="Poehlein A."/>
            <person name="Protasov E."/>
            <person name="Platt K."/>
            <person name="Reeh H."/>
            <person name="Daniel R."/>
            <person name="Brune A."/>
        </authorList>
    </citation>
    <scope>NUCLEOTIDE SEQUENCE [LARGE SCALE GENOMIC DNA]</scope>
    <source>
        <strain evidence="2 3">Ac7</strain>
    </source>
</reference>
<dbReference type="InterPro" id="IPR013783">
    <property type="entry name" value="Ig-like_fold"/>
</dbReference>
<dbReference type="GeneID" id="89230487"/>
<keyword evidence="1" id="KW-0812">Transmembrane</keyword>
<dbReference type="Gene3D" id="2.60.40.10">
    <property type="entry name" value="Immunoglobulins"/>
    <property type="match status" value="1"/>
</dbReference>
<keyword evidence="3" id="KW-1185">Reference proteome</keyword>
<keyword evidence="1" id="KW-1133">Transmembrane helix</keyword>
<proteinExistence type="predicted"/>
<gene>
    <name evidence="2" type="ORF">MsAc7_13870</name>
</gene>
<feature type="transmembrane region" description="Helical" evidence="1">
    <location>
        <begin position="301"/>
        <end position="322"/>
    </location>
</feature>